<protein>
    <submittedName>
        <fullName evidence="1">Uncharacterized protein</fullName>
    </submittedName>
</protein>
<dbReference type="RefSeq" id="WP_209557916.1">
    <property type="nucleotide sequence ID" value="NZ_JAEDXU010000006.1"/>
</dbReference>
<reference evidence="1 2" key="1">
    <citation type="submission" date="2020-12" db="EMBL/GenBank/DDBJ databases">
        <title>Vagococcus allomyrinae sp. nov. and Enterococcus lavae sp. nov., isolated from the larvae of Allomyrina dichotoma.</title>
        <authorList>
            <person name="Lee S.D."/>
        </authorList>
    </citation>
    <scope>NUCLEOTIDE SEQUENCE [LARGE SCALE GENOMIC DNA]</scope>
    <source>
        <strain evidence="1 2">BWM-S5</strain>
    </source>
</reference>
<gene>
    <name evidence="1" type="ORF">I6N96_12710</name>
</gene>
<proteinExistence type="predicted"/>
<comment type="caution">
    <text evidence="1">The sequence shown here is derived from an EMBL/GenBank/DDBJ whole genome shotgun (WGS) entry which is preliminary data.</text>
</comment>
<sequence length="76" mass="9084">MFKSEYLEELEKEVYKELKKDSDKSEKVLKEEIKYCQASKSISTFLNHSMDRQGRVSGFNFEYHVRMILDELKGNK</sequence>
<keyword evidence="2" id="KW-1185">Reference proteome</keyword>
<organism evidence="1 2">
    <name type="scientific">Enterococcus larvae</name>
    <dbReference type="NCBI Taxonomy" id="2794352"/>
    <lineage>
        <taxon>Bacteria</taxon>
        <taxon>Bacillati</taxon>
        <taxon>Bacillota</taxon>
        <taxon>Bacilli</taxon>
        <taxon>Lactobacillales</taxon>
        <taxon>Enterococcaceae</taxon>
        <taxon>Enterococcus</taxon>
    </lineage>
</organism>
<accession>A0ABS4CKZ2</accession>
<dbReference type="Proteomes" id="UP000673375">
    <property type="component" value="Unassembled WGS sequence"/>
</dbReference>
<evidence type="ECO:0000313" key="1">
    <source>
        <dbReference type="EMBL" id="MBP1047135.1"/>
    </source>
</evidence>
<evidence type="ECO:0000313" key="2">
    <source>
        <dbReference type="Proteomes" id="UP000673375"/>
    </source>
</evidence>
<name>A0ABS4CKZ2_9ENTE</name>
<dbReference type="EMBL" id="JAEDXU010000006">
    <property type="protein sequence ID" value="MBP1047135.1"/>
    <property type="molecule type" value="Genomic_DNA"/>
</dbReference>